<accession>A0A229P5N7</accession>
<proteinExistence type="inferred from homology"/>
<evidence type="ECO:0000313" key="4">
    <source>
        <dbReference type="Proteomes" id="UP000215145"/>
    </source>
</evidence>
<evidence type="ECO:0000259" key="2">
    <source>
        <dbReference type="Pfam" id="PF01593"/>
    </source>
</evidence>
<dbReference type="AlphaFoldDB" id="A0A229P5N7"/>
<dbReference type="Pfam" id="PF01593">
    <property type="entry name" value="Amino_oxidase"/>
    <property type="match status" value="1"/>
</dbReference>
<comment type="similarity">
    <text evidence="1">Belongs to the carotenoid/retinoid oxidoreductase family. CrtN subfamily.</text>
</comment>
<evidence type="ECO:0000256" key="1">
    <source>
        <dbReference type="ARBA" id="ARBA00038322"/>
    </source>
</evidence>
<dbReference type="PANTHER" id="PTHR43734:SF1">
    <property type="entry name" value="PHYTOENE DESATURASE"/>
    <property type="match status" value="1"/>
</dbReference>
<name>A0A229P5N7_9BACL</name>
<dbReference type="PANTHER" id="PTHR43734">
    <property type="entry name" value="PHYTOENE DESATURASE"/>
    <property type="match status" value="1"/>
</dbReference>
<comment type="caution">
    <text evidence="3">The sequence shown here is derived from an EMBL/GenBank/DDBJ whole genome shotgun (WGS) entry which is preliminary data.</text>
</comment>
<dbReference type="OrthoDB" id="269318at2"/>
<sequence>MERYEIIIVGGGIAGLTAAAFAAREGRRTLLLEQQSHLGGRASTRHENGIYFNLGAHALYNGYAHESFRELGLKLQGGVPSIGARGLWKGRLHVMPTSLASLLQTPLLTRKGKLEMAFWLSKLGKLDTSRLNGISLSDWIEANLKDPLLRHLFHSIMRTATYSALPHLHVAGPALKQLQSALKGVFYLDKGWGSLVEELRSVAAAHGAEIRTGWKTAAVRHENGRVIGVVNDQGEGIHADIVLLAVAPATACKLVNGWEHTALETWKKQSRPATAACLDVGLKRLPNPDCTFLYGVDQAVFLTDQSRSGTPRAAVMSDNGEHTISLIKYHGDDNDAKEDERELENVLDLAQPGWRSELAARQYLPRMTVTPDIPHINRVDSKPGPAVPEIGGLYVAGDWASHGELLADAAVASARRAVQHILRKAPSIIH</sequence>
<keyword evidence="4" id="KW-1185">Reference proteome</keyword>
<protein>
    <submittedName>
        <fullName evidence="3">Dehydrogenase</fullName>
    </submittedName>
</protein>
<dbReference type="EMBL" id="NMUQ01000001">
    <property type="protein sequence ID" value="OXM17438.1"/>
    <property type="molecule type" value="Genomic_DNA"/>
</dbReference>
<dbReference type="Proteomes" id="UP000215145">
    <property type="component" value="Unassembled WGS sequence"/>
</dbReference>
<gene>
    <name evidence="3" type="ORF">CGZ75_02350</name>
</gene>
<reference evidence="3 4" key="1">
    <citation type="submission" date="2017-07" db="EMBL/GenBank/DDBJ databases">
        <title>Paenibacillus herberti R33 genome sequencing and assembly.</title>
        <authorList>
            <person name="Su W."/>
        </authorList>
    </citation>
    <scope>NUCLEOTIDE SEQUENCE [LARGE SCALE GENOMIC DNA]</scope>
    <source>
        <strain evidence="3 4">R33</strain>
    </source>
</reference>
<organism evidence="3 4">
    <name type="scientific">Paenibacillus herberti</name>
    <dbReference type="NCBI Taxonomy" id="1619309"/>
    <lineage>
        <taxon>Bacteria</taxon>
        <taxon>Bacillati</taxon>
        <taxon>Bacillota</taxon>
        <taxon>Bacilli</taxon>
        <taxon>Bacillales</taxon>
        <taxon>Paenibacillaceae</taxon>
        <taxon>Paenibacillus</taxon>
    </lineage>
</organism>
<dbReference type="InterPro" id="IPR036188">
    <property type="entry name" value="FAD/NAD-bd_sf"/>
</dbReference>
<dbReference type="Gene3D" id="3.90.660.50">
    <property type="match status" value="1"/>
</dbReference>
<dbReference type="InterPro" id="IPR002937">
    <property type="entry name" value="Amino_oxidase"/>
</dbReference>
<dbReference type="SUPFAM" id="SSF51905">
    <property type="entry name" value="FAD/NAD(P)-binding domain"/>
    <property type="match status" value="1"/>
</dbReference>
<dbReference type="Gene3D" id="3.50.50.60">
    <property type="entry name" value="FAD/NAD(P)-binding domain"/>
    <property type="match status" value="1"/>
</dbReference>
<feature type="domain" description="Amine oxidase" evidence="2">
    <location>
        <begin position="13"/>
        <end position="422"/>
    </location>
</feature>
<dbReference type="GO" id="GO:0016491">
    <property type="term" value="F:oxidoreductase activity"/>
    <property type="evidence" value="ECO:0007669"/>
    <property type="project" value="InterPro"/>
</dbReference>
<evidence type="ECO:0000313" key="3">
    <source>
        <dbReference type="EMBL" id="OXM17438.1"/>
    </source>
</evidence>